<dbReference type="EMBL" id="VGLS01000549">
    <property type="protein sequence ID" value="MBM3225350.1"/>
    <property type="molecule type" value="Genomic_DNA"/>
</dbReference>
<dbReference type="Pfam" id="PF00561">
    <property type="entry name" value="Abhydrolase_1"/>
    <property type="match status" value="1"/>
</dbReference>
<comment type="caution">
    <text evidence="2">The sequence shown here is derived from an EMBL/GenBank/DDBJ whole genome shotgun (WGS) entry which is preliminary data.</text>
</comment>
<proteinExistence type="predicted"/>
<organism evidence="2 3">
    <name type="scientific">Tectimicrobiota bacterium</name>
    <dbReference type="NCBI Taxonomy" id="2528274"/>
    <lineage>
        <taxon>Bacteria</taxon>
        <taxon>Pseudomonadati</taxon>
        <taxon>Nitrospinota/Tectimicrobiota group</taxon>
        <taxon>Candidatus Tectimicrobiota</taxon>
    </lineage>
</organism>
<accession>A0A937W417</accession>
<name>A0A937W417_UNCTE</name>
<reference evidence="2" key="1">
    <citation type="submission" date="2019-03" db="EMBL/GenBank/DDBJ databases">
        <title>Lake Tanganyika Metagenome-Assembled Genomes (MAGs).</title>
        <authorList>
            <person name="Tran P."/>
        </authorList>
    </citation>
    <scope>NUCLEOTIDE SEQUENCE</scope>
    <source>
        <strain evidence="2">K_DeepCast_65m_m2_066</strain>
    </source>
</reference>
<keyword evidence="2" id="KW-0378">Hydrolase</keyword>
<evidence type="ECO:0000313" key="2">
    <source>
        <dbReference type="EMBL" id="MBM3225350.1"/>
    </source>
</evidence>
<dbReference type="PANTHER" id="PTHR43433:SF5">
    <property type="entry name" value="AB HYDROLASE-1 DOMAIN-CONTAINING PROTEIN"/>
    <property type="match status" value="1"/>
</dbReference>
<gene>
    <name evidence="2" type="ORF">FJZ47_16320</name>
</gene>
<evidence type="ECO:0000259" key="1">
    <source>
        <dbReference type="Pfam" id="PF00561"/>
    </source>
</evidence>
<feature type="domain" description="AB hydrolase-1" evidence="1">
    <location>
        <begin position="21"/>
        <end position="251"/>
    </location>
</feature>
<dbReference type="AlphaFoldDB" id="A0A937W417"/>
<dbReference type="InterPro" id="IPR000073">
    <property type="entry name" value="AB_hydrolase_1"/>
</dbReference>
<dbReference type="PANTHER" id="PTHR43433">
    <property type="entry name" value="HYDROLASE, ALPHA/BETA FOLD FAMILY PROTEIN"/>
    <property type="match status" value="1"/>
</dbReference>
<sequence length="282" mass="31089">MPVASVNGMDLYYEITGTGFPLVLAHGYCTSINLWQHQLPLLAQRYRVIAYDARGHGLSSAPAGKEHYTLEHLVADMHALLQHLGIQQAYIAGHSMGGATTAGFAARHPDMTKAALICNIDAGQQPSDPMADTVAAETRQRGLDFVRVRGMADYARQQMAAQTVPRFILESEAEQLRFVTRYAHQPLHGYLSVGEALPWRDAWLTEAAQGLKMPVAILAGTEDVLYRGAEILHQRLPQSHFVTIQNAPHDSMNARPEAFNTGFIEYLENLEQGKPVAGHRVL</sequence>
<evidence type="ECO:0000313" key="3">
    <source>
        <dbReference type="Proteomes" id="UP000712673"/>
    </source>
</evidence>
<dbReference type="InterPro" id="IPR050471">
    <property type="entry name" value="AB_hydrolase"/>
</dbReference>
<dbReference type="InterPro" id="IPR029058">
    <property type="entry name" value="AB_hydrolase_fold"/>
</dbReference>
<dbReference type="SUPFAM" id="SSF53474">
    <property type="entry name" value="alpha/beta-Hydrolases"/>
    <property type="match status" value="1"/>
</dbReference>
<dbReference type="PRINTS" id="PR00111">
    <property type="entry name" value="ABHYDROLASE"/>
</dbReference>
<dbReference type="Gene3D" id="3.40.50.1820">
    <property type="entry name" value="alpha/beta hydrolase"/>
    <property type="match status" value="1"/>
</dbReference>
<protein>
    <submittedName>
        <fullName evidence="2">Alpha/beta fold hydrolase</fullName>
    </submittedName>
</protein>
<dbReference type="Proteomes" id="UP000712673">
    <property type="component" value="Unassembled WGS sequence"/>
</dbReference>
<dbReference type="GO" id="GO:0016787">
    <property type="term" value="F:hydrolase activity"/>
    <property type="evidence" value="ECO:0007669"/>
    <property type="project" value="UniProtKB-KW"/>
</dbReference>